<evidence type="ECO:0000256" key="3">
    <source>
        <dbReference type="ARBA" id="ARBA00022692"/>
    </source>
</evidence>
<dbReference type="AlphaFoldDB" id="A0A0P9EFG2"/>
<keyword evidence="2" id="KW-0813">Transport</keyword>
<protein>
    <submittedName>
        <fullName evidence="7">Uncharacterized protein</fullName>
    </submittedName>
</protein>
<evidence type="ECO:0000256" key="1">
    <source>
        <dbReference type="ARBA" id="ARBA00004141"/>
    </source>
</evidence>
<dbReference type="PANTHER" id="PTHR19432">
    <property type="entry name" value="SUGAR TRANSPORTER"/>
    <property type="match status" value="1"/>
</dbReference>
<keyword evidence="8" id="KW-1185">Reference proteome</keyword>
<accession>A0A0P9EFG2</accession>
<evidence type="ECO:0000256" key="6">
    <source>
        <dbReference type="SAM" id="Phobius"/>
    </source>
</evidence>
<name>A0A0P9EFG2_RHOGW</name>
<reference evidence="7 8" key="1">
    <citation type="journal article" date="2015" name="Front. Microbiol.">
        <title>Genome sequence of the plant growth promoting endophytic yeast Rhodotorula graminis WP1.</title>
        <authorList>
            <person name="Firrincieli A."/>
            <person name="Otillar R."/>
            <person name="Salamov A."/>
            <person name="Schmutz J."/>
            <person name="Khan Z."/>
            <person name="Redman R.S."/>
            <person name="Fleck N.D."/>
            <person name="Lindquist E."/>
            <person name="Grigoriev I.V."/>
            <person name="Doty S.L."/>
        </authorList>
    </citation>
    <scope>NUCLEOTIDE SEQUENCE [LARGE SCALE GENOMIC DNA]</scope>
    <source>
        <strain evidence="7 8">WP1</strain>
    </source>
</reference>
<evidence type="ECO:0000256" key="5">
    <source>
        <dbReference type="ARBA" id="ARBA00023136"/>
    </source>
</evidence>
<proteinExistence type="predicted"/>
<dbReference type="PANTHER" id="PTHR19432:SF35">
    <property type="entry name" value="SOLUTE CARRIER FAMILY 45 MEMBER 3 ISOFORM X1"/>
    <property type="match status" value="1"/>
</dbReference>
<dbReference type="GeneID" id="28975409"/>
<keyword evidence="4 6" id="KW-1133">Transmembrane helix</keyword>
<dbReference type="OrthoDB" id="28755at2759"/>
<evidence type="ECO:0000313" key="8">
    <source>
        <dbReference type="Proteomes" id="UP000053890"/>
    </source>
</evidence>
<feature type="transmembrane region" description="Helical" evidence="6">
    <location>
        <begin position="79"/>
        <end position="98"/>
    </location>
</feature>
<feature type="non-terminal residue" evidence="7">
    <location>
        <position position="1"/>
    </location>
</feature>
<dbReference type="EMBL" id="KQ474089">
    <property type="protein sequence ID" value="KPV72111.1"/>
    <property type="molecule type" value="Genomic_DNA"/>
</dbReference>
<evidence type="ECO:0000256" key="4">
    <source>
        <dbReference type="ARBA" id="ARBA00022989"/>
    </source>
</evidence>
<dbReference type="GO" id="GO:0008506">
    <property type="term" value="F:sucrose:proton symporter activity"/>
    <property type="evidence" value="ECO:0007669"/>
    <property type="project" value="TreeGrafter"/>
</dbReference>
<comment type="subcellular location">
    <subcellularLocation>
        <location evidence="1">Membrane</location>
        <topology evidence="1">Multi-pass membrane protein</topology>
    </subcellularLocation>
</comment>
<dbReference type="Proteomes" id="UP000053890">
    <property type="component" value="Unassembled WGS sequence"/>
</dbReference>
<feature type="transmembrane region" description="Helical" evidence="6">
    <location>
        <begin position="32"/>
        <end position="50"/>
    </location>
</feature>
<keyword evidence="5 6" id="KW-0472">Membrane</keyword>
<evidence type="ECO:0000313" key="7">
    <source>
        <dbReference type="EMBL" id="KPV72111.1"/>
    </source>
</evidence>
<dbReference type="GO" id="GO:0005886">
    <property type="term" value="C:plasma membrane"/>
    <property type="evidence" value="ECO:0007669"/>
    <property type="project" value="TreeGrafter"/>
</dbReference>
<gene>
    <name evidence="7" type="ORF">RHOBADRAFT_47293</name>
</gene>
<organism evidence="7 8">
    <name type="scientific">Rhodotorula graminis (strain WP1)</name>
    <dbReference type="NCBI Taxonomy" id="578459"/>
    <lineage>
        <taxon>Eukaryota</taxon>
        <taxon>Fungi</taxon>
        <taxon>Dikarya</taxon>
        <taxon>Basidiomycota</taxon>
        <taxon>Pucciniomycotina</taxon>
        <taxon>Microbotryomycetes</taxon>
        <taxon>Sporidiobolales</taxon>
        <taxon>Sporidiobolaceae</taxon>
        <taxon>Rhodotorula</taxon>
    </lineage>
</organism>
<evidence type="ECO:0000256" key="2">
    <source>
        <dbReference type="ARBA" id="ARBA00022448"/>
    </source>
</evidence>
<sequence>TTYVAEALYASIPRGTPPPSADTATRTGSFTLLIYALVSLAAGTFIPYLTTLADSFPSLPSRVGPVGRLVLSELTPRNMWTFALAWYAACMVATFWATSVRGATAVVALVGVPWAITCWVPFALVKESIREVCGAMGHARGGGVLAHLLASSSFKAASASAATTGFAHSHDEVGRVVNTSGGGVLAHFLASSSFKAATSFAGEQAAEEHAGQDAAAL</sequence>
<keyword evidence="3 6" id="KW-0812">Transmembrane</keyword>
<feature type="transmembrane region" description="Helical" evidence="6">
    <location>
        <begin position="105"/>
        <end position="124"/>
    </location>
</feature>
<dbReference type="RefSeq" id="XP_018268160.1">
    <property type="nucleotide sequence ID" value="XM_018414961.1"/>
</dbReference>